<evidence type="ECO:0000313" key="1">
    <source>
        <dbReference type="EMBL" id="GKU88387.1"/>
    </source>
</evidence>
<name>A0AAV5HHW7_9ROSI</name>
<keyword evidence="2" id="KW-1185">Reference proteome</keyword>
<accession>A0AAV5HHW7</accession>
<dbReference type="AlphaFoldDB" id="A0AAV5HHW7"/>
<comment type="caution">
    <text evidence="1">The sequence shown here is derived from an EMBL/GenBank/DDBJ whole genome shotgun (WGS) entry which is preliminary data.</text>
</comment>
<dbReference type="EMBL" id="BPVZ01000002">
    <property type="protein sequence ID" value="GKU88387.1"/>
    <property type="molecule type" value="Genomic_DNA"/>
</dbReference>
<protein>
    <submittedName>
        <fullName evidence="1">Uncharacterized protein</fullName>
    </submittedName>
</protein>
<organism evidence="1 2">
    <name type="scientific">Rubroshorea leprosula</name>
    <dbReference type="NCBI Taxonomy" id="152421"/>
    <lineage>
        <taxon>Eukaryota</taxon>
        <taxon>Viridiplantae</taxon>
        <taxon>Streptophyta</taxon>
        <taxon>Embryophyta</taxon>
        <taxon>Tracheophyta</taxon>
        <taxon>Spermatophyta</taxon>
        <taxon>Magnoliopsida</taxon>
        <taxon>eudicotyledons</taxon>
        <taxon>Gunneridae</taxon>
        <taxon>Pentapetalae</taxon>
        <taxon>rosids</taxon>
        <taxon>malvids</taxon>
        <taxon>Malvales</taxon>
        <taxon>Dipterocarpaceae</taxon>
        <taxon>Rubroshorea</taxon>
    </lineage>
</organism>
<dbReference type="Proteomes" id="UP001054252">
    <property type="component" value="Unassembled WGS sequence"/>
</dbReference>
<reference evidence="1 2" key="1">
    <citation type="journal article" date="2021" name="Commun. Biol.">
        <title>The genome of Shorea leprosula (Dipterocarpaceae) highlights the ecological relevance of drought in aseasonal tropical rainforests.</title>
        <authorList>
            <person name="Ng K.K.S."/>
            <person name="Kobayashi M.J."/>
            <person name="Fawcett J.A."/>
            <person name="Hatakeyama M."/>
            <person name="Paape T."/>
            <person name="Ng C.H."/>
            <person name="Ang C.C."/>
            <person name="Tnah L.H."/>
            <person name="Lee C.T."/>
            <person name="Nishiyama T."/>
            <person name="Sese J."/>
            <person name="O'Brien M.J."/>
            <person name="Copetti D."/>
            <person name="Mohd Noor M.I."/>
            <person name="Ong R.C."/>
            <person name="Putra M."/>
            <person name="Sireger I.Z."/>
            <person name="Indrioko S."/>
            <person name="Kosugi Y."/>
            <person name="Izuno A."/>
            <person name="Isagi Y."/>
            <person name="Lee S.L."/>
            <person name="Shimizu K.K."/>
        </authorList>
    </citation>
    <scope>NUCLEOTIDE SEQUENCE [LARGE SCALE GENOMIC DNA]</scope>
    <source>
        <strain evidence="1">214</strain>
    </source>
</reference>
<gene>
    <name evidence="1" type="ORF">SLEP1_g2656</name>
</gene>
<evidence type="ECO:0000313" key="2">
    <source>
        <dbReference type="Proteomes" id="UP001054252"/>
    </source>
</evidence>
<proteinExistence type="predicted"/>
<sequence>MVGSNNYSPRKRKVTQFITRQVSEASRCEDFIDTNLEGKFSEYEAAKLVKIALLCTGRPWTMSCKN</sequence>